<organism evidence="1">
    <name type="scientific">human gut metagenome</name>
    <dbReference type="NCBI Taxonomy" id="408170"/>
    <lineage>
        <taxon>unclassified sequences</taxon>
        <taxon>metagenomes</taxon>
        <taxon>organismal metagenomes</taxon>
    </lineage>
</organism>
<protein>
    <submittedName>
        <fullName evidence="1">Uncharacterized protein</fullName>
    </submittedName>
</protein>
<evidence type="ECO:0000313" key="1">
    <source>
        <dbReference type="EMBL" id="ETJ17546.1"/>
    </source>
</evidence>
<dbReference type="EMBL" id="AZMM01018757">
    <property type="protein sequence ID" value="ETJ17546.1"/>
    <property type="molecule type" value="Genomic_DNA"/>
</dbReference>
<gene>
    <name evidence="1" type="ORF">Q604_UNBC18757G0003</name>
</gene>
<sequence>MLKIRLHGTTEEIKKAEEVLKNNFVILSTSEPYKDRGVNLYYRVYVDCEIKENNINNDEM</sequence>
<accession>W1WI13</accession>
<reference evidence="1" key="1">
    <citation type="submission" date="2013-12" db="EMBL/GenBank/DDBJ databases">
        <title>A Varibaculum cambriense genome reconstructed from a premature infant gut community with otherwise low bacterial novelty that shifts toward anaerobic metabolism during the third week of life.</title>
        <authorList>
            <person name="Brown C.T."/>
            <person name="Sharon I."/>
            <person name="Thomas B.C."/>
            <person name="Castelle C.J."/>
            <person name="Morowitz M.J."/>
            <person name="Banfield J.F."/>
        </authorList>
    </citation>
    <scope>NUCLEOTIDE SEQUENCE</scope>
</reference>
<comment type="caution">
    <text evidence="1">The sequence shown here is derived from an EMBL/GenBank/DDBJ whole genome shotgun (WGS) entry which is preliminary data.</text>
</comment>
<name>W1WI13_9ZZZZ</name>
<proteinExistence type="predicted"/>
<dbReference type="AlphaFoldDB" id="W1WI13"/>
<dbReference type="Pfam" id="PF13113">
    <property type="entry name" value="DUF3970"/>
    <property type="match status" value="1"/>
</dbReference>
<dbReference type="InterPro" id="IPR025088">
    <property type="entry name" value="DUF3970"/>
</dbReference>